<sequence length="504" mass="55750">MSSNSTDFEKEIANANEVTVSDPFHYDEEERKNRLSKRKRAADIFTIVCSGFALISDGYQNNVMTMLNTLFATLYPKEYDTDMKTNVSNASLVGTIFGQVAIGILSDRMNRKQAVVIATLFLVFGTIMCAASHGKSVNGMFWMLIIFRGVTGFGIGAEYPSCSVSANEAANETVRRRGGVFCLVTNLPLSFGGPFALIIFLIVYQITGTKDSLWRTMFAIGAFWPLSVFYFRYKMATSELFKKSAIRKNVPYFLAVKYYWRRLLGTCLCWFLYDFVTFPNGIFSGTIISSVLKGKDKKNMEKIAEWNLLLGIIAIPGVIVGAYLCDKIGRRNTLALGFSGYIVFGLIIGCSFDKIKDITGLFIVFYGLMMSMGNLGPGDMMGLTSSECFATPVRGTFYGFSAAIGKVGAVVGTKSFTPIQNNIGKKWTFIIAAICGLLGVATALLCIPQLTDDDLMKEDINFKNYLVQHGWTGHFGFEEELDSVNTNSDEDVEKENIVAEPSKK</sequence>
<feature type="transmembrane region" description="Helical" evidence="9">
    <location>
        <begin position="306"/>
        <end position="325"/>
    </location>
</feature>
<feature type="transmembrane region" description="Helical" evidence="9">
    <location>
        <begin position="140"/>
        <end position="159"/>
    </location>
</feature>
<feature type="transmembrane region" description="Helical" evidence="9">
    <location>
        <begin position="114"/>
        <end position="134"/>
    </location>
</feature>
<keyword evidence="4 9" id="KW-0812">Transmembrane</keyword>
<dbReference type="GO" id="GO:0001406">
    <property type="term" value="F:glycerophosphodiester transmembrane transporter activity"/>
    <property type="evidence" value="ECO:0007669"/>
    <property type="project" value="UniProtKB-ARBA"/>
</dbReference>
<evidence type="ECO:0000256" key="2">
    <source>
        <dbReference type="ARBA" id="ARBA00010992"/>
    </source>
</evidence>
<dbReference type="PANTHER" id="PTHR23508:SF10">
    <property type="entry name" value="CARBOXYLIC ACID TRANSPORTER PROTEIN HOMOLOG"/>
    <property type="match status" value="1"/>
</dbReference>
<evidence type="ECO:0000259" key="10">
    <source>
        <dbReference type="PROSITE" id="PS50850"/>
    </source>
</evidence>
<evidence type="ECO:0000256" key="8">
    <source>
        <dbReference type="SAM" id="MobiDB-lite"/>
    </source>
</evidence>
<dbReference type="Gene3D" id="1.20.1250.20">
    <property type="entry name" value="MFS general substrate transporter like domains"/>
    <property type="match status" value="1"/>
</dbReference>
<dbReference type="GO" id="GO:0046943">
    <property type="term" value="F:carboxylic acid transmembrane transporter activity"/>
    <property type="evidence" value="ECO:0007669"/>
    <property type="project" value="TreeGrafter"/>
</dbReference>
<keyword evidence="6" id="KW-0843">Virulence</keyword>
<evidence type="ECO:0000256" key="3">
    <source>
        <dbReference type="ARBA" id="ARBA00022448"/>
    </source>
</evidence>
<evidence type="ECO:0000256" key="7">
    <source>
        <dbReference type="ARBA" id="ARBA00023136"/>
    </source>
</evidence>
<accession>A0AA91PXV7</accession>
<keyword evidence="7 9" id="KW-0472">Membrane</keyword>
<dbReference type="Proteomes" id="UP000195602">
    <property type="component" value="Unassembled WGS sequence"/>
</dbReference>
<gene>
    <name evidence="11" type="ORF">A9F13_15g01342</name>
</gene>
<dbReference type="AlphaFoldDB" id="A0AA91PXV7"/>
<feature type="region of interest" description="Disordered" evidence="8">
    <location>
        <begin position="485"/>
        <end position="504"/>
    </location>
</feature>
<feature type="transmembrane region" description="Helical" evidence="9">
    <location>
        <begin position="427"/>
        <end position="447"/>
    </location>
</feature>
<dbReference type="PROSITE" id="PS50850">
    <property type="entry name" value="MFS"/>
    <property type="match status" value="1"/>
</dbReference>
<feature type="domain" description="Major facilitator superfamily (MFS) profile" evidence="10">
    <location>
        <begin position="46"/>
        <end position="451"/>
    </location>
</feature>
<feature type="compositionally biased region" description="Basic and acidic residues" evidence="8">
    <location>
        <begin position="494"/>
        <end position="504"/>
    </location>
</feature>
<dbReference type="EMBL" id="LYUB02000015">
    <property type="protein sequence ID" value="OVF07152.1"/>
    <property type="molecule type" value="Genomic_DNA"/>
</dbReference>
<protein>
    <submittedName>
        <fullName evidence="11">Metabolite transport protein</fullName>
    </submittedName>
</protein>
<dbReference type="Pfam" id="PF00083">
    <property type="entry name" value="Sugar_tr"/>
    <property type="match status" value="1"/>
</dbReference>
<dbReference type="SUPFAM" id="SSF103473">
    <property type="entry name" value="MFS general substrate transporter"/>
    <property type="match status" value="1"/>
</dbReference>
<feature type="transmembrane region" description="Helical" evidence="9">
    <location>
        <begin position="397"/>
        <end position="415"/>
    </location>
</feature>
<dbReference type="CDD" id="cd17364">
    <property type="entry name" value="MFS_PhT"/>
    <property type="match status" value="1"/>
</dbReference>
<evidence type="ECO:0000313" key="11">
    <source>
        <dbReference type="EMBL" id="OVF07152.1"/>
    </source>
</evidence>
<evidence type="ECO:0000256" key="5">
    <source>
        <dbReference type="ARBA" id="ARBA00022989"/>
    </source>
</evidence>
<keyword evidence="3" id="KW-0813">Transport</keyword>
<dbReference type="FunFam" id="1.20.1250.20:FF:000140">
    <property type="entry name" value="Putative MFS phospholipid transporter"/>
    <property type="match status" value="1"/>
</dbReference>
<comment type="similarity">
    <text evidence="2">Belongs to the major facilitator superfamily. Sugar transporter (TC 2.A.1.1) family.</text>
</comment>
<comment type="caution">
    <text evidence="11">The sequence shown here is derived from an EMBL/GenBank/DDBJ whole genome shotgun (WGS) entry which is preliminary data.</text>
</comment>
<dbReference type="InterPro" id="IPR020846">
    <property type="entry name" value="MFS_dom"/>
</dbReference>
<evidence type="ECO:0000256" key="4">
    <source>
        <dbReference type="ARBA" id="ARBA00022692"/>
    </source>
</evidence>
<name>A0AA91PXV7_CLALS</name>
<proteinExistence type="inferred from homology"/>
<evidence type="ECO:0000256" key="6">
    <source>
        <dbReference type="ARBA" id="ARBA00023026"/>
    </source>
</evidence>
<dbReference type="KEGG" id="clus:A9F13_15g01342"/>
<dbReference type="GO" id="GO:0005886">
    <property type="term" value="C:plasma membrane"/>
    <property type="evidence" value="ECO:0007669"/>
    <property type="project" value="UniProtKB-SubCell"/>
</dbReference>
<dbReference type="InterPro" id="IPR005828">
    <property type="entry name" value="MFS_sugar_transport-like"/>
</dbReference>
<comment type="subcellular location">
    <subcellularLocation>
        <location evidence="1">Cell membrane</location>
        <topology evidence="1">Multi-pass membrane protein</topology>
    </subcellularLocation>
</comment>
<evidence type="ECO:0000313" key="12">
    <source>
        <dbReference type="Proteomes" id="UP000195602"/>
    </source>
</evidence>
<organism evidence="11 12">
    <name type="scientific">Clavispora lusitaniae</name>
    <name type="common">Candida lusitaniae</name>
    <dbReference type="NCBI Taxonomy" id="36911"/>
    <lineage>
        <taxon>Eukaryota</taxon>
        <taxon>Fungi</taxon>
        <taxon>Dikarya</taxon>
        <taxon>Ascomycota</taxon>
        <taxon>Saccharomycotina</taxon>
        <taxon>Pichiomycetes</taxon>
        <taxon>Metschnikowiaceae</taxon>
        <taxon>Clavispora</taxon>
    </lineage>
</organism>
<dbReference type="InterPro" id="IPR036259">
    <property type="entry name" value="MFS_trans_sf"/>
</dbReference>
<feature type="transmembrane region" description="Helical" evidence="9">
    <location>
        <begin position="212"/>
        <end position="231"/>
    </location>
</feature>
<evidence type="ECO:0000256" key="9">
    <source>
        <dbReference type="SAM" id="Phobius"/>
    </source>
</evidence>
<feature type="transmembrane region" description="Helical" evidence="9">
    <location>
        <begin position="358"/>
        <end position="376"/>
    </location>
</feature>
<keyword evidence="5 9" id="KW-1133">Transmembrane helix</keyword>
<dbReference type="PANTHER" id="PTHR23508">
    <property type="entry name" value="CARBOXYLIC ACID TRANSPORTER PROTEIN HOMOLOG"/>
    <property type="match status" value="1"/>
</dbReference>
<feature type="transmembrane region" description="Helical" evidence="9">
    <location>
        <begin position="180"/>
        <end position="206"/>
    </location>
</feature>
<evidence type="ECO:0000256" key="1">
    <source>
        <dbReference type="ARBA" id="ARBA00004651"/>
    </source>
</evidence>
<feature type="transmembrane region" description="Helical" evidence="9">
    <location>
        <begin position="332"/>
        <end position="352"/>
    </location>
</feature>
<reference evidence="11 12" key="1">
    <citation type="submission" date="2017-04" db="EMBL/GenBank/DDBJ databases">
        <title>Draft genome of the yeast Clavispora lusitaniae type strain CBS 6936.</title>
        <authorList>
            <person name="Durrens P."/>
            <person name="Klopp C."/>
            <person name="Biteau N."/>
            <person name="Fitton-Ouhabi V."/>
            <person name="Dementhon K."/>
            <person name="Accoceberry I."/>
            <person name="Sherman D.J."/>
            <person name="Noel T."/>
        </authorList>
    </citation>
    <scope>NUCLEOTIDE SEQUENCE [LARGE SCALE GENOMIC DNA]</scope>
    <source>
        <strain evidence="11 12">CBS 6936</strain>
    </source>
</reference>